<name>A0A5C4RXH8_9GAMM</name>
<evidence type="ECO:0000256" key="8">
    <source>
        <dbReference type="HAMAP-Rule" id="MF_00692"/>
    </source>
</evidence>
<dbReference type="Pfam" id="PF02696">
    <property type="entry name" value="SelO"/>
    <property type="match status" value="1"/>
</dbReference>
<evidence type="ECO:0000313" key="10">
    <source>
        <dbReference type="Proteomes" id="UP000305760"/>
    </source>
</evidence>
<dbReference type="InterPro" id="IPR003846">
    <property type="entry name" value="SelO"/>
</dbReference>
<feature type="binding site" evidence="8">
    <location>
        <position position="108"/>
    </location>
    <ligand>
        <name>ATP</name>
        <dbReference type="ChEBI" id="CHEBI:30616"/>
    </ligand>
</feature>
<comment type="function">
    <text evidence="8">Nucleotidyltransferase involved in the post-translational modification of proteins. It can catalyze the addition of adenosine monophosphate (AMP) or uridine monophosphate (UMP) to a protein, resulting in modifications known as AMPylation and UMPylation.</text>
</comment>
<feature type="binding site" evidence="8">
    <location>
        <position position="178"/>
    </location>
    <ligand>
        <name>ATP</name>
        <dbReference type="ChEBI" id="CHEBI:30616"/>
    </ligand>
</feature>
<keyword evidence="2 8" id="KW-0808">Transferase</keyword>
<comment type="catalytic activity">
    <reaction evidence="8">
        <text>L-threonyl-[protein] + ATP = 3-O-(5'-adenylyl)-L-threonyl-[protein] + diphosphate</text>
        <dbReference type="Rhea" id="RHEA:54292"/>
        <dbReference type="Rhea" id="RHEA-COMP:11060"/>
        <dbReference type="Rhea" id="RHEA-COMP:13847"/>
        <dbReference type="ChEBI" id="CHEBI:30013"/>
        <dbReference type="ChEBI" id="CHEBI:30616"/>
        <dbReference type="ChEBI" id="CHEBI:33019"/>
        <dbReference type="ChEBI" id="CHEBI:138113"/>
        <dbReference type="EC" id="2.7.7.108"/>
    </reaction>
</comment>
<comment type="catalytic activity">
    <reaction evidence="8">
        <text>L-histidyl-[protein] + UTP = N(tele)-(5'-uridylyl)-L-histidyl-[protein] + diphosphate</text>
        <dbReference type="Rhea" id="RHEA:83891"/>
        <dbReference type="Rhea" id="RHEA-COMP:9745"/>
        <dbReference type="Rhea" id="RHEA-COMP:20239"/>
        <dbReference type="ChEBI" id="CHEBI:29979"/>
        <dbReference type="ChEBI" id="CHEBI:33019"/>
        <dbReference type="ChEBI" id="CHEBI:46398"/>
        <dbReference type="ChEBI" id="CHEBI:233474"/>
    </reaction>
</comment>
<protein>
    <recommendedName>
        <fullName evidence="8">Protein nucleotidyltransferase YdiU</fullName>
        <ecNumber evidence="8">2.7.7.-</ecNumber>
    </recommendedName>
    <alternativeName>
        <fullName evidence="8">Protein adenylyltransferase YdiU</fullName>
        <ecNumber evidence="8">2.7.7.108</ecNumber>
    </alternativeName>
    <alternativeName>
        <fullName evidence="8">Protein uridylyltransferase YdiU</fullName>
        <ecNumber evidence="8">2.7.7.-</ecNumber>
    </alternativeName>
</protein>
<evidence type="ECO:0000256" key="1">
    <source>
        <dbReference type="ARBA" id="ARBA00009747"/>
    </source>
</evidence>
<comment type="caution">
    <text evidence="9">The sequence shown here is derived from an EMBL/GenBank/DDBJ whole genome shotgun (WGS) entry which is preliminary data.</text>
</comment>
<dbReference type="AlphaFoldDB" id="A0A5C4RXH8"/>
<keyword evidence="5 8" id="KW-0547">Nucleotide-binding</keyword>
<keyword evidence="10" id="KW-1185">Reference proteome</keyword>
<dbReference type="PANTHER" id="PTHR32057">
    <property type="entry name" value="PROTEIN ADENYLYLTRANSFERASE SELO, MITOCHONDRIAL"/>
    <property type="match status" value="1"/>
</dbReference>
<evidence type="ECO:0000256" key="7">
    <source>
        <dbReference type="ARBA" id="ARBA00022842"/>
    </source>
</evidence>
<dbReference type="EMBL" id="SMDR01000001">
    <property type="protein sequence ID" value="TNJ35682.1"/>
    <property type="molecule type" value="Genomic_DNA"/>
</dbReference>
<dbReference type="OrthoDB" id="9776281at2"/>
<dbReference type="RefSeq" id="WP_139447367.1">
    <property type="nucleotide sequence ID" value="NZ_SMDR01000001.1"/>
</dbReference>
<dbReference type="GO" id="GO:0070733">
    <property type="term" value="F:AMPylase activity"/>
    <property type="evidence" value="ECO:0007669"/>
    <property type="project" value="UniProtKB-EC"/>
</dbReference>
<feature type="binding site" evidence="8">
    <location>
        <position position="85"/>
    </location>
    <ligand>
        <name>ATP</name>
        <dbReference type="ChEBI" id="CHEBI:30616"/>
    </ligand>
</feature>
<dbReference type="GO" id="GO:0030145">
    <property type="term" value="F:manganese ion binding"/>
    <property type="evidence" value="ECO:0007669"/>
    <property type="project" value="UniProtKB-UniRule"/>
</dbReference>
<reference evidence="9 10" key="1">
    <citation type="submission" date="2019-03" db="EMBL/GenBank/DDBJ databases">
        <title>Arenimonas daejeonensis sp. nov., isolated from compost.</title>
        <authorList>
            <person name="Jeon C.O."/>
        </authorList>
    </citation>
    <scope>NUCLEOTIDE SEQUENCE [LARGE SCALE GENOMIC DNA]</scope>
    <source>
        <strain evidence="9 10">R29</strain>
    </source>
</reference>
<evidence type="ECO:0000256" key="5">
    <source>
        <dbReference type="ARBA" id="ARBA00022741"/>
    </source>
</evidence>
<feature type="binding site" evidence="8">
    <location>
        <position position="248"/>
    </location>
    <ligand>
        <name>Mg(2+)</name>
        <dbReference type="ChEBI" id="CHEBI:18420"/>
    </ligand>
</feature>
<feature type="binding site" evidence="8">
    <location>
        <position position="88"/>
    </location>
    <ligand>
        <name>ATP</name>
        <dbReference type="ChEBI" id="CHEBI:30616"/>
    </ligand>
</feature>
<keyword evidence="6 8" id="KW-0067">ATP-binding</keyword>
<proteinExistence type="inferred from homology"/>
<feature type="binding site" evidence="8">
    <location>
        <position position="121"/>
    </location>
    <ligand>
        <name>ATP</name>
        <dbReference type="ChEBI" id="CHEBI:30616"/>
    </ligand>
</feature>
<dbReference type="GO" id="GO:0000287">
    <property type="term" value="F:magnesium ion binding"/>
    <property type="evidence" value="ECO:0007669"/>
    <property type="project" value="UniProtKB-UniRule"/>
</dbReference>
<keyword evidence="4 8" id="KW-0479">Metal-binding</keyword>
<sequence>MPFEFEHRYAALPATFWREVSPTPVKAPRLLAWNAALAADLGLPATPPDAATVAALAGNGALPGARPIAMAYAGHQFGHFVPQLGDGRAILLGEVIDRRGARRDVQLKGPGPTPFSRNGDGRAAIGPVLREFLVSEAMHAMGVPTTRALAAVATGEHVMRDGVLPGAVLTRVAASHVRIGTFQYFAAREDVAALRALSEHVIARHYPELTGRADRHLALLEAIAERQAALVAAWMHVGFVHGVMNTDNTAVSGETLDYGPCAFLDEYHPGKTFSSIDRHGRYAFGNQAPVLRWNLARLAECLLPLIADEPADALPAATAVIDAFPARFEHHWLAGMRRKLGLVSEDTGDLALAHDFLEALQAVEADYTLAFRGLCVAAAGDEPEGLLALPKTPAMDAWRARWNTRLASDPPSPADRAAAMRAVNPAVIPRNHQVHAALQAAEQGDLAPFDALLAAVRRPCDDGDPAQPFMVPPQPAQRVLQTFCGT</sequence>
<accession>A0A5C4RXH8</accession>
<feature type="binding site" evidence="8">
    <location>
        <position position="257"/>
    </location>
    <ligand>
        <name>ATP</name>
        <dbReference type="ChEBI" id="CHEBI:30616"/>
    </ligand>
</feature>
<evidence type="ECO:0000313" key="9">
    <source>
        <dbReference type="EMBL" id="TNJ35682.1"/>
    </source>
</evidence>
<feature type="binding site" evidence="8">
    <location>
        <position position="171"/>
    </location>
    <ligand>
        <name>ATP</name>
        <dbReference type="ChEBI" id="CHEBI:30616"/>
    </ligand>
</feature>
<comment type="catalytic activity">
    <reaction evidence="8">
        <text>L-tyrosyl-[protein] + UTP = O-(5'-uridylyl)-L-tyrosyl-[protein] + diphosphate</text>
        <dbReference type="Rhea" id="RHEA:83887"/>
        <dbReference type="Rhea" id="RHEA-COMP:10136"/>
        <dbReference type="Rhea" id="RHEA-COMP:20238"/>
        <dbReference type="ChEBI" id="CHEBI:33019"/>
        <dbReference type="ChEBI" id="CHEBI:46398"/>
        <dbReference type="ChEBI" id="CHEBI:46858"/>
        <dbReference type="ChEBI" id="CHEBI:90602"/>
    </reaction>
</comment>
<dbReference type="NCBIfam" id="NF000658">
    <property type="entry name" value="PRK00029.1"/>
    <property type="match status" value="1"/>
</dbReference>
<keyword evidence="8" id="KW-0464">Manganese</keyword>
<evidence type="ECO:0000256" key="4">
    <source>
        <dbReference type="ARBA" id="ARBA00022723"/>
    </source>
</evidence>
<feature type="active site" description="Proton acceptor" evidence="8">
    <location>
        <position position="247"/>
    </location>
</feature>
<dbReference type="PANTHER" id="PTHR32057:SF14">
    <property type="entry name" value="PROTEIN ADENYLYLTRANSFERASE SELO, MITOCHONDRIAL"/>
    <property type="match status" value="1"/>
</dbReference>
<keyword evidence="7 8" id="KW-0460">Magnesium</keyword>
<comment type="similarity">
    <text evidence="1 8">Belongs to the SELO family.</text>
</comment>
<feature type="binding site" evidence="8">
    <location>
        <position position="87"/>
    </location>
    <ligand>
        <name>ATP</name>
        <dbReference type="ChEBI" id="CHEBI:30616"/>
    </ligand>
</feature>
<feature type="binding site" evidence="8">
    <location>
        <position position="120"/>
    </location>
    <ligand>
        <name>ATP</name>
        <dbReference type="ChEBI" id="CHEBI:30616"/>
    </ligand>
</feature>
<evidence type="ECO:0000256" key="2">
    <source>
        <dbReference type="ARBA" id="ARBA00022679"/>
    </source>
</evidence>
<evidence type="ECO:0000256" key="6">
    <source>
        <dbReference type="ARBA" id="ARBA00022840"/>
    </source>
</evidence>
<gene>
    <name evidence="8" type="primary">ydiU</name>
    <name evidence="8" type="synonym">selO</name>
    <name evidence="9" type="ORF">E1B00_08025</name>
</gene>
<dbReference type="Proteomes" id="UP000305760">
    <property type="component" value="Unassembled WGS sequence"/>
</dbReference>
<dbReference type="EC" id="2.7.7.108" evidence="8"/>
<dbReference type="GO" id="GO:0005524">
    <property type="term" value="F:ATP binding"/>
    <property type="evidence" value="ECO:0007669"/>
    <property type="project" value="UniProtKB-UniRule"/>
</dbReference>
<organism evidence="9 10">
    <name type="scientific">Arenimonas terrae</name>
    <dbReference type="NCBI Taxonomy" id="2546226"/>
    <lineage>
        <taxon>Bacteria</taxon>
        <taxon>Pseudomonadati</taxon>
        <taxon>Pseudomonadota</taxon>
        <taxon>Gammaproteobacteria</taxon>
        <taxon>Lysobacterales</taxon>
        <taxon>Lysobacteraceae</taxon>
        <taxon>Arenimonas</taxon>
    </lineage>
</organism>
<keyword evidence="3 8" id="KW-0548">Nucleotidyltransferase</keyword>
<comment type="catalytic activity">
    <reaction evidence="8">
        <text>L-seryl-[protein] + ATP = 3-O-(5'-adenylyl)-L-seryl-[protein] + diphosphate</text>
        <dbReference type="Rhea" id="RHEA:58120"/>
        <dbReference type="Rhea" id="RHEA-COMP:9863"/>
        <dbReference type="Rhea" id="RHEA-COMP:15073"/>
        <dbReference type="ChEBI" id="CHEBI:29999"/>
        <dbReference type="ChEBI" id="CHEBI:30616"/>
        <dbReference type="ChEBI" id="CHEBI:33019"/>
        <dbReference type="ChEBI" id="CHEBI:142516"/>
        <dbReference type="EC" id="2.7.7.108"/>
    </reaction>
</comment>
<comment type="catalytic activity">
    <reaction evidence="8">
        <text>L-seryl-[protein] + UTP = O-(5'-uridylyl)-L-seryl-[protein] + diphosphate</text>
        <dbReference type="Rhea" id="RHEA:64604"/>
        <dbReference type="Rhea" id="RHEA-COMP:9863"/>
        <dbReference type="Rhea" id="RHEA-COMP:16635"/>
        <dbReference type="ChEBI" id="CHEBI:29999"/>
        <dbReference type="ChEBI" id="CHEBI:33019"/>
        <dbReference type="ChEBI" id="CHEBI:46398"/>
        <dbReference type="ChEBI" id="CHEBI:156051"/>
    </reaction>
</comment>
<comment type="cofactor">
    <cofactor evidence="8">
        <name>Mg(2+)</name>
        <dbReference type="ChEBI" id="CHEBI:18420"/>
    </cofactor>
    <cofactor evidence="8">
        <name>Mn(2+)</name>
        <dbReference type="ChEBI" id="CHEBI:29035"/>
    </cofactor>
</comment>
<dbReference type="EC" id="2.7.7.-" evidence="8"/>
<comment type="catalytic activity">
    <reaction evidence="8">
        <text>L-tyrosyl-[protein] + ATP = O-(5'-adenylyl)-L-tyrosyl-[protein] + diphosphate</text>
        <dbReference type="Rhea" id="RHEA:54288"/>
        <dbReference type="Rhea" id="RHEA-COMP:10136"/>
        <dbReference type="Rhea" id="RHEA-COMP:13846"/>
        <dbReference type="ChEBI" id="CHEBI:30616"/>
        <dbReference type="ChEBI" id="CHEBI:33019"/>
        <dbReference type="ChEBI" id="CHEBI:46858"/>
        <dbReference type="ChEBI" id="CHEBI:83624"/>
        <dbReference type="EC" id="2.7.7.108"/>
    </reaction>
</comment>
<feature type="binding site" evidence="8">
    <location>
        <position position="257"/>
    </location>
    <ligand>
        <name>Mg(2+)</name>
        <dbReference type="ChEBI" id="CHEBI:18420"/>
    </ligand>
</feature>
<evidence type="ECO:0000256" key="3">
    <source>
        <dbReference type="ARBA" id="ARBA00022695"/>
    </source>
</evidence>
<dbReference type="HAMAP" id="MF_00692">
    <property type="entry name" value="SelO"/>
    <property type="match status" value="1"/>
</dbReference>